<dbReference type="SUPFAM" id="SSF51735">
    <property type="entry name" value="NAD(P)-binding Rossmann-fold domains"/>
    <property type="match status" value="1"/>
</dbReference>
<dbReference type="InterPro" id="IPR020904">
    <property type="entry name" value="Sc_DH/Rdtase_CS"/>
</dbReference>
<proteinExistence type="inferred from homology"/>
<dbReference type="InterPro" id="IPR036291">
    <property type="entry name" value="NAD(P)-bd_dom_sf"/>
</dbReference>
<dbReference type="InterPro" id="IPR002347">
    <property type="entry name" value="SDR_fam"/>
</dbReference>
<name>A0AAJ6AGF7_9MICC</name>
<dbReference type="PANTHER" id="PTHR24321">
    <property type="entry name" value="DEHYDROGENASES, SHORT CHAIN"/>
    <property type="match status" value="1"/>
</dbReference>
<comment type="similarity">
    <text evidence="1">Belongs to the short-chain dehydrogenases/reductases (SDR) family.</text>
</comment>
<reference evidence="3 4" key="1">
    <citation type="submission" date="2023-03" db="EMBL/GenBank/DDBJ databases">
        <title>Complete genome sequences of several Auritidibacter ignavus strains isolated from ear infections.</title>
        <authorList>
            <person name="Baehr T."/>
            <person name="Baumhoegger A.M."/>
        </authorList>
    </citation>
    <scope>NUCLEOTIDE SEQUENCE [LARGE SCALE GENOMIC DNA]</scope>
    <source>
        <strain evidence="3 4">BABAE-6</strain>
    </source>
</reference>
<dbReference type="Gene3D" id="3.40.50.720">
    <property type="entry name" value="NAD(P)-binding Rossmann-like Domain"/>
    <property type="match status" value="1"/>
</dbReference>
<evidence type="ECO:0000313" key="4">
    <source>
        <dbReference type="Proteomes" id="UP001224674"/>
    </source>
</evidence>
<keyword evidence="4" id="KW-1185">Reference proteome</keyword>
<dbReference type="GeneID" id="83695849"/>
<accession>A0AAJ6AGF7</accession>
<gene>
    <name evidence="3" type="ORF">QDX21_11545</name>
</gene>
<dbReference type="NCBIfam" id="NF005559">
    <property type="entry name" value="PRK07231.1"/>
    <property type="match status" value="1"/>
</dbReference>
<keyword evidence="2 3" id="KW-0560">Oxidoreductase</keyword>
<sequence length="250" mass="25816">MNFTGEVALVTGGGAGIGEAISKTLAKHGLKIVVSDINLENAEKVANEIIEAGGEAKAVEANAAVPEDAKASVQAAVDAFGGLNYAVNNAGISGEPVPVADVELDDWKKVIDVNLNGVFYGMKYQIPELLKNPAASGIVNLASILGSVGFPHAAAYVTAKHGVVGLTKTAAAEYGEQGLRINALGPGYILTALIEKHLDDETQQSLADKHLLGRLGRAQEVADVAAFLLSDEASFIHGSYHLVDGGYTAV</sequence>
<dbReference type="GO" id="GO:0047936">
    <property type="term" value="F:glucose 1-dehydrogenase [NAD(P)+] activity"/>
    <property type="evidence" value="ECO:0007669"/>
    <property type="project" value="UniProtKB-EC"/>
</dbReference>
<dbReference type="PANTHER" id="PTHR24321:SF8">
    <property type="entry name" value="ESTRADIOL 17-BETA-DEHYDROGENASE 8-RELATED"/>
    <property type="match status" value="1"/>
</dbReference>
<dbReference type="RefSeq" id="WP_110100753.1">
    <property type="nucleotide sequence ID" value="NZ_CP122561.1"/>
</dbReference>
<evidence type="ECO:0000313" key="3">
    <source>
        <dbReference type="EMBL" id="WGH92913.1"/>
    </source>
</evidence>
<protein>
    <submittedName>
        <fullName evidence="3">Glucose 1-dehydrogenase</fullName>
        <ecNumber evidence="3">1.1.1.47</ecNumber>
    </submittedName>
</protein>
<dbReference type="PROSITE" id="PS00061">
    <property type="entry name" value="ADH_SHORT"/>
    <property type="match status" value="1"/>
</dbReference>
<dbReference type="PRINTS" id="PR00081">
    <property type="entry name" value="GDHRDH"/>
</dbReference>
<dbReference type="FunFam" id="3.40.50.720:FF:000084">
    <property type="entry name" value="Short-chain dehydrogenase reductase"/>
    <property type="match status" value="1"/>
</dbReference>
<dbReference type="AlphaFoldDB" id="A0AAJ6AGF7"/>
<evidence type="ECO:0000256" key="2">
    <source>
        <dbReference type="ARBA" id="ARBA00023002"/>
    </source>
</evidence>
<dbReference type="EMBL" id="CP122566">
    <property type="protein sequence ID" value="WGH92913.1"/>
    <property type="molecule type" value="Genomic_DNA"/>
</dbReference>
<dbReference type="EC" id="1.1.1.47" evidence="3"/>
<organism evidence="3 4">
    <name type="scientific">Auritidibacter ignavus</name>
    <dbReference type="NCBI Taxonomy" id="678932"/>
    <lineage>
        <taxon>Bacteria</taxon>
        <taxon>Bacillati</taxon>
        <taxon>Actinomycetota</taxon>
        <taxon>Actinomycetes</taxon>
        <taxon>Micrococcales</taxon>
        <taxon>Micrococcaceae</taxon>
        <taxon>Auritidibacter</taxon>
    </lineage>
</organism>
<dbReference type="CDD" id="cd05233">
    <property type="entry name" value="SDR_c"/>
    <property type="match status" value="1"/>
</dbReference>
<dbReference type="Pfam" id="PF13561">
    <property type="entry name" value="adh_short_C2"/>
    <property type="match status" value="1"/>
</dbReference>
<dbReference type="Proteomes" id="UP001224674">
    <property type="component" value="Chromosome"/>
</dbReference>
<evidence type="ECO:0000256" key="1">
    <source>
        <dbReference type="ARBA" id="ARBA00006484"/>
    </source>
</evidence>
<dbReference type="PRINTS" id="PR00080">
    <property type="entry name" value="SDRFAMILY"/>
</dbReference>